<evidence type="ECO:0000313" key="5">
    <source>
        <dbReference type="EMBL" id="BBL69870.1"/>
    </source>
</evidence>
<evidence type="ECO:0000313" key="6">
    <source>
        <dbReference type="Proteomes" id="UP000824988"/>
    </source>
</evidence>
<dbReference type="EMBL" id="AP019782">
    <property type="protein sequence ID" value="BBL69870.1"/>
    <property type="molecule type" value="Genomic_DNA"/>
</dbReference>
<sequence>MSKEPISIGRREKELSVYLERQPYFVEQDGIRLKIAKNVFPSDFGITSSFVGDFMLRQQPVGVALDMACGSGYFAFLLKKIGCSTVYGVDFNRDAVACAKENLGLNPALAPIEFIHSDLFADVPPVKLDAIMFNFNYYPSDGTYGLNADGGREILERFFRQVPAYINDGARIYIPYSQFVGEEHDPKRIGAAFGFACSVAASVANEAGEHYIYEITKT</sequence>
<evidence type="ECO:0000256" key="3">
    <source>
        <dbReference type="ARBA" id="ARBA00022691"/>
    </source>
</evidence>
<dbReference type="GO" id="GO:0035657">
    <property type="term" value="C:eRF1 methyltransferase complex"/>
    <property type="evidence" value="ECO:0007669"/>
    <property type="project" value="TreeGrafter"/>
</dbReference>
<dbReference type="GO" id="GO:0032259">
    <property type="term" value="P:methylation"/>
    <property type="evidence" value="ECO:0007669"/>
    <property type="project" value="UniProtKB-KW"/>
</dbReference>
<dbReference type="RefSeq" id="WP_221048085.1">
    <property type="nucleotide sequence ID" value="NZ_AP019782.1"/>
</dbReference>
<dbReference type="InterPro" id="IPR052190">
    <property type="entry name" value="Euk-Arch_PrmC-MTase"/>
</dbReference>
<evidence type="ECO:0000259" key="4">
    <source>
        <dbReference type="Pfam" id="PF05175"/>
    </source>
</evidence>
<dbReference type="InterPro" id="IPR007848">
    <property type="entry name" value="Small_mtfrase_dom"/>
</dbReference>
<gene>
    <name evidence="5" type="ORF">MoryE10_04760</name>
</gene>
<feature type="domain" description="Methyltransferase small" evidence="4">
    <location>
        <begin position="57"/>
        <end position="179"/>
    </location>
</feature>
<dbReference type="KEGG" id="moz:MoryE10_04760"/>
<keyword evidence="6" id="KW-1185">Reference proteome</keyword>
<reference evidence="5" key="1">
    <citation type="submission" date="2019-06" db="EMBL/GenBank/DDBJ databases">
        <title>Complete genome sequence of Methylogaea oryzae strain JCM16910.</title>
        <authorList>
            <person name="Asakawa S."/>
        </authorList>
    </citation>
    <scope>NUCLEOTIDE SEQUENCE</scope>
    <source>
        <strain evidence="5">E10</strain>
    </source>
</reference>
<keyword evidence="1 5" id="KW-0489">Methyltransferase</keyword>
<dbReference type="AlphaFoldDB" id="A0A8D5AL73"/>
<evidence type="ECO:0000256" key="1">
    <source>
        <dbReference type="ARBA" id="ARBA00022603"/>
    </source>
</evidence>
<protein>
    <submittedName>
        <fullName evidence="5">Methyltransferase</fullName>
    </submittedName>
</protein>
<dbReference type="PANTHER" id="PTHR45875:SF1">
    <property type="entry name" value="METHYLTRANSFERASE N6AMT1"/>
    <property type="match status" value="1"/>
</dbReference>
<dbReference type="Pfam" id="PF05175">
    <property type="entry name" value="MTS"/>
    <property type="match status" value="1"/>
</dbReference>
<organism evidence="5 6">
    <name type="scientific">Methylogaea oryzae</name>
    <dbReference type="NCBI Taxonomy" id="1295382"/>
    <lineage>
        <taxon>Bacteria</taxon>
        <taxon>Pseudomonadati</taxon>
        <taxon>Pseudomonadota</taxon>
        <taxon>Gammaproteobacteria</taxon>
        <taxon>Methylococcales</taxon>
        <taxon>Methylococcaceae</taxon>
        <taxon>Methylogaea</taxon>
    </lineage>
</organism>
<dbReference type="GO" id="GO:0008276">
    <property type="term" value="F:protein methyltransferase activity"/>
    <property type="evidence" value="ECO:0007669"/>
    <property type="project" value="TreeGrafter"/>
</dbReference>
<dbReference type="PANTHER" id="PTHR45875">
    <property type="entry name" value="METHYLTRANSFERASE N6AMT1"/>
    <property type="match status" value="1"/>
</dbReference>
<evidence type="ECO:0000256" key="2">
    <source>
        <dbReference type="ARBA" id="ARBA00022679"/>
    </source>
</evidence>
<dbReference type="CDD" id="cd02440">
    <property type="entry name" value="AdoMet_MTases"/>
    <property type="match status" value="1"/>
</dbReference>
<dbReference type="GO" id="GO:0008757">
    <property type="term" value="F:S-adenosylmethionine-dependent methyltransferase activity"/>
    <property type="evidence" value="ECO:0007669"/>
    <property type="project" value="TreeGrafter"/>
</dbReference>
<dbReference type="Proteomes" id="UP000824988">
    <property type="component" value="Chromosome"/>
</dbReference>
<keyword evidence="3" id="KW-0949">S-adenosyl-L-methionine</keyword>
<keyword evidence="2" id="KW-0808">Transferase</keyword>
<proteinExistence type="predicted"/>
<accession>A0A8D5AL73</accession>
<name>A0A8D5AL73_9GAMM</name>